<evidence type="ECO:0000313" key="2">
    <source>
        <dbReference type="EMBL" id="CCX31658.1"/>
    </source>
</evidence>
<feature type="coiled-coil region" evidence="1">
    <location>
        <begin position="76"/>
        <end position="103"/>
    </location>
</feature>
<sequence length="108" mass="12571">MNFVKLTIAHMAQPPQPNMQNMVQAIQGVADNYQQLADEMARMPTVPVFYQGDQMQYLQGLRNERVHGQQRLGRTLETVRHGVARIERRLERVEQRMDRVLGRVKDGQ</sequence>
<dbReference type="AlphaFoldDB" id="U4LI98"/>
<evidence type="ECO:0000256" key="1">
    <source>
        <dbReference type="SAM" id="Coils"/>
    </source>
</evidence>
<keyword evidence="1" id="KW-0175">Coiled coil</keyword>
<gene>
    <name evidence="2" type="ORF">PCON_11181</name>
</gene>
<name>U4LI98_PYROM</name>
<proteinExistence type="predicted"/>
<accession>U4LI98</accession>
<dbReference type="Proteomes" id="UP000018144">
    <property type="component" value="Unassembled WGS sequence"/>
</dbReference>
<dbReference type="EMBL" id="HF935629">
    <property type="protein sequence ID" value="CCX31658.1"/>
    <property type="molecule type" value="Genomic_DNA"/>
</dbReference>
<keyword evidence="3" id="KW-1185">Reference proteome</keyword>
<organism evidence="2 3">
    <name type="scientific">Pyronema omphalodes (strain CBS 100304)</name>
    <name type="common">Pyronema confluens</name>
    <dbReference type="NCBI Taxonomy" id="1076935"/>
    <lineage>
        <taxon>Eukaryota</taxon>
        <taxon>Fungi</taxon>
        <taxon>Dikarya</taxon>
        <taxon>Ascomycota</taxon>
        <taxon>Pezizomycotina</taxon>
        <taxon>Pezizomycetes</taxon>
        <taxon>Pezizales</taxon>
        <taxon>Pyronemataceae</taxon>
        <taxon>Pyronema</taxon>
    </lineage>
</organism>
<evidence type="ECO:0000313" key="3">
    <source>
        <dbReference type="Proteomes" id="UP000018144"/>
    </source>
</evidence>
<protein>
    <submittedName>
        <fullName evidence="2">Uncharacterized protein</fullName>
    </submittedName>
</protein>
<reference evidence="2 3" key="1">
    <citation type="journal article" date="2013" name="PLoS Genet.">
        <title>The genome and development-dependent transcriptomes of Pyronema confluens: a window into fungal evolution.</title>
        <authorList>
            <person name="Traeger S."/>
            <person name="Altegoer F."/>
            <person name="Freitag M."/>
            <person name="Gabaldon T."/>
            <person name="Kempken F."/>
            <person name="Kumar A."/>
            <person name="Marcet-Houben M."/>
            <person name="Poggeler S."/>
            <person name="Stajich J.E."/>
            <person name="Nowrousian M."/>
        </authorList>
    </citation>
    <scope>NUCLEOTIDE SEQUENCE [LARGE SCALE GENOMIC DNA]</scope>
    <source>
        <strain evidence="3">CBS 100304</strain>
        <tissue evidence="2">Vegetative mycelium</tissue>
    </source>
</reference>